<keyword evidence="5 7" id="KW-0040">ANK repeat</keyword>
<comment type="domain">
    <text evidence="8">The DHHC domain is required for palmitoyltransferase activity.</text>
</comment>
<dbReference type="PROSITE" id="PS50216">
    <property type="entry name" value="DHHC"/>
    <property type="match status" value="1"/>
</dbReference>
<dbReference type="SUPFAM" id="SSF48403">
    <property type="entry name" value="Ankyrin repeat"/>
    <property type="match status" value="1"/>
</dbReference>
<keyword evidence="3" id="KW-0677">Repeat</keyword>
<sequence>MTEKMQANSGTQAAAFDMLMSSIGSLLTPVVQQLINSDPGLVHLKGWHGMTALHRACLIGDYNIILMLIQANSDVNALTDFNETPLHYASKRGIPTIVHLLLQCGAKYEMKDDHGRRALHHAAESGAVQVFRYFEDAFQVNTRELDNNSMSPLHIACSHGHVELFLYLMMKGRSDLRQEDSEGNLAIHIAAKAGFGNMTWQMLKILGVSVLKKRNKAGYTMLDLVQQNDRHGNRELAPVLKHYADKPEHTKVDGPVYTWYFLLLYPAVLYTVLITIIQQLSSYQYVVLLVGMLQVWIQMKGLSHRIPDISRWPNPFFTGFFYGGILHTTICYFWLLFPKGYTNLLVLLLSVTLCPMLHVVFFRLLLTDPASVASTAFNPRTGKPLTIIDLCMTRNPQYRFCTYCDIITSLNVKHCKLCDKCYYRMDHHCLYLLKCVAGDNHPRFVWLIILGFCNMVCYCIGFCIYVYMLYWGQSMADTFTSLIHHEAWPMSLFFLNTCSAAWCASLIHYQFDVVTRECTSYFSETNDTYFKMTRMQKVENFVHFLLSKPLPHKNPSSPFGNQKAVGEIV</sequence>
<comment type="subcellular location">
    <subcellularLocation>
        <location evidence="1">Membrane</location>
        <topology evidence="1">Multi-pass membrane protein</topology>
    </subcellularLocation>
</comment>
<keyword evidence="6 8" id="KW-0472">Membrane</keyword>
<protein>
    <recommendedName>
        <fullName evidence="8">Palmitoyltransferase</fullName>
        <ecNumber evidence="8">2.3.1.225</ecNumber>
    </recommendedName>
</protein>
<dbReference type="SMART" id="SM00248">
    <property type="entry name" value="ANK"/>
    <property type="match status" value="5"/>
</dbReference>
<dbReference type="Pfam" id="PF12796">
    <property type="entry name" value="Ank_2"/>
    <property type="match status" value="1"/>
</dbReference>
<gene>
    <name evidence="11" type="primary">LOC101847668</name>
</gene>
<evidence type="ECO:0000256" key="1">
    <source>
        <dbReference type="ARBA" id="ARBA00004141"/>
    </source>
</evidence>
<evidence type="ECO:0000313" key="10">
    <source>
        <dbReference type="Proteomes" id="UP000694888"/>
    </source>
</evidence>
<feature type="transmembrane region" description="Helical" evidence="8">
    <location>
        <begin position="315"/>
        <end position="335"/>
    </location>
</feature>
<keyword evidence="8" id="KW-0012">Acyltransferase</keyword>
<feature type="transmembrane region" description="Helical" evidence="8">
    <location>
        <begin position="256"/>
        <end position="277"/>
    </location>
</feature>
<dbReference type="Pfam" id="PF01529">
    <property type="entry name" value="DHHC"/>
    <property type="match status" value="1"/>
</dbReference>
<comment type="similarity">
    <text evidence="8">Belongs to the DHHC palmitoyltransferase family.</text>
</comment>
<dbReference type="RefSeq" id="XP_005101331.1">
    <property type="nucleotide sequence ID" value="XM_005101274.3"/>
</dbReference>
<feature type="transmembrane region" description="Helical" evidence="8">
    <location>
        <begin position="444"/>
        <end position="467"/>
    </location>
</feature>
<dbReference type="EC" id="2.3.1.225" evidence="8"/>
<name>A0ABM0JTT9_APLCA</name>
<dbReference type="Proteomes" id="UP000694888">
    <property type="component" value="Unplaced"/>
</dbReference>
<evidence type="ECO:0000256" key="7">
    <source>
        <dbReference type="PROSITE-ProRule" id="PRU00023"/>
    </source>
</evidence>
<comment type="catalytic activity">
    <reaction evidence="8">
        <text>L-cysteinyl-[protein] + hexadecanoyl-CoA = S-hexadecanoyl-L-cysteinyl-[protein] + CoA</text>
        <dbReference type="Rhea" id="RHEA:36683"/>
        <dbReference type="Rhea" id="RHEA-COMP:10131"/>
        <dbReference type="Rhea" id="RHEA-COMP:11032"/>
        <dbReference type="ChEBI" id="CHEBI:29950"/>
        <dbReference type="ChEBI" id="CHEBI:57287"/>
        <dbReference type="ChEBI" id="CHEBI:57379"/>
        <dbReference type="ChEBI" id="CHEBI:74151"/>
        <dbReference type="EC" id="2.3.1.225"/>
    </reaction>
</comment>
<proteinExistence type="inferred from homology"/>
<feature type="repeat" description="ANK" evidence="7">
    <location>
        <begin position="48"/>
        <end position="80"/>
    </location>
</feature>
<dbReference type="PANTHER" id="PTHR24161:SF119">
    <property type="entry name" value="ANKYRIN REPEAT DOMAIN 44"/>
    <property type="match status" value="1"/>
</dbReference>
<feature type="repeat" description="ANK" evidence="7">
    <location>
        <begin position="81"/>
        <end position="113"/>
    </location>
</feature>
<evidence type="ECO:0000256" key="3">
    <source>
        <dbReference type="ARBA" id="ARBA00022737"/>
    </source>
</evidence>
<keyword evidence="2 8" id="KW-0812">Transmembrane</keyword>
<organism evidence="10 11">
    <name type="scientific">Aplysia californica</name>
    <name type="common">California sea hare</name>
    <dbReference type="NCBI Taxonomy" id="6500"/>
    <lineage>
        <taxon>Eukaryota</taxon>
        <taxon>Metazoa</taxon>
        <taxon>Spiralia</taxon>
        <taxon>Lophotrochozoa</taxon>
        <taxon>Mollusca</taxon>
        <taxon>Gastropoda</taxon>
        <taxon>Heterobranchia</taxon>
        <taxon>Euthyneura</taxon>
        <taxon>Tectipleura</taxon>
        <taxon>Aplysiida</taxon>
        <taxon>Aplysioidea</taxon>
        <taxon>Aplysiidae</taxon>
        <taxon>Aplysia</taxon>
    </lineage>
</organism>
<dbReference type="Gene3D" id="1.25.40.20">
    <property type="entry name" value="Ankyrin repeat-containing domain"/>
    <property type="match status" value="2"/>
</dbReference>
<evidence type="ECO:0000256" key="8">
    <source>
        <dbReference type="RuleBase" id="RU079119"/>
    </source>
</evidence>
<keyword evidence="10" id="KW-1185">Reference proteome</keyword>
<dbReference type="GeneID" id="101847668"/>
<feature type="transmembrane region" description="Helical" evidence="8">
    <location>
        <begin position="341"/>
        <end position="366"/>
    </location>
</feature>
<dbReference type="PROSITE" id="PS50297">
    <property type="entry name" value="ANK_REP_REGION"/>
    <property type="match status" value="3"/>
</dbReference>
<feature type="domain" description="Palmitoyltransferase DHHC" evidence="9">
    <location>
        <begin position="396"/>
        <end position="521"/>
    </location>
</feature>
<accession>A0ABM0JTT9</accession>
<reference evidence="11" key="1">
    <citation type="submission" date="2025-08" db="UniProtKB">
        <authorList>
            <consortium name="RefSeq"/>
        </authorList>
    </citation>
    <scope>IDENTIFICATION</scope>
</reference>
<evidence type="ECO:0000256" key="2">
    <source>
        <dbReference type="ARBA" id="ARBA00022692"/>
    </source>
</evidence>
<evidence type="ECO:0000259" key="9">
    <source>
        <dbReference type="Pfam" id="PF01529"/>
    </source>
</evidence>
<dbReference type="InterPro" id="IPR001594">
    <property type="entry name" value="Palmitoyltrfase_DHHC"/>
</dbReference>
<dbReference type="InterPro" id="IPR036770">
    <property type="entry name" value="Ankyrin_rpt-contain_sf"/>
</dbReference>
<dbReference type="PROSITE" id="PS50088">
    <property type="entry name" value="ANK_REPEAT"/>
    <property type="match status" value="3"/>
</dbReference>
<evidence type="ECO:0000313" key="11">
    <source>
        <dbReference type="RefSeq" id="XP_005101331.1"/>
    </source>
</evidence>
<dbReference type="Pfam" id="PF13857">
    <property type="entry name" value="Ank_5"/>
    <property type="match status" value="1"/>
</dbReference>
<keyword evidence="4 8" id="KW-1133">Transmembrane helix</keyword>
<evidence type="ECO:0000256" key="6">
    <source>
        <dbReference type="ARBA" id="ARBA00023136"/>
    </source>
</evidence>
<dbReference type="InterPro" id="IPR002110">
    <property type="entry name" value="Ankyrin_rpt"/>
</dbReference>
<evidence type="ECO:0000256" key="5">
    <source>
        <dbReference type="ARBA" id="ARBA00023043"/>
    </source>
</evidence>
<feature type="repeat" description="ANK" evidence="7">
    <location>
        <begin position="148"/>
        <end position="181"/>
    </location>
</feature>
<dbReference type="PANTHER" id="PTHR24161">
    <property type="entry name" value="ANK_REP_REGION DOMAIN-CONTAINING PROTEIN-RELATED"/>
    <property type="match status" value="1"/>
</dbReference>
<evidence type="ECO:0000256" key="4">
    <source>
        <dbReference type="ARBA" id="ARBA00022989"/>
    </source>
</evidence>
<keyword evidence="8" id="KW-0808">Transferase</keyword>